<dbReference type="Proteomes" id="UP000019091">
    <property type="component" value="Chromosome"/>
</dbReference>
<proteinExistence type="predicted"/>
<accession>A0A4V7I8D5</accession>
<evidence type="ECO:0000313" key="1">
    <source>
        <dbReference type="EMBL" id="AHG81275.1"/>
    </source>
</evidence>
<reference evidence="1 2" key="1">
    <citation type="journal article" date="2014" name="Genome Announc.">
        <title>Complete Closed Genome Sequences of Three Bibersteinia trehalosi Nasopharyngeal Isolates from Cattle with Shipping Fever.</title>
        <authorList>
            <person name="Harhay G.P."/>
            <person name="McVey D.S."/>
            <person name="Koren S."/>
            <person name="Phillippy A.M."/>
            <person name="Bono J."/>
            <person name="Harhay D.M."/>
            <person name="Clawson M.L."/>
            <person name="Heaton M.P."/>
            <person name="Chitko-McKown C.G."/>
            <person name="Korlach J."/>
            <person name="Smith T.P."/>
        </authorList>
    </citation>
    <scope>NUCLEOTIDE SEQUENCE [LARGE SCALE GENOMIC DNA]</scope>
    <source>
        <strain evidence="1 2">USDA-ARS-USMARC-188</strain>
    </source>
</reference>
<sequence>MFEKNRALAPHSISVIIAHILQSSFGKVMPKFKLILLSATLTVLFGCTAPKPTPQPQIGYLKNNISQSELNNVANFKRYNYYCYNFETASSSFLASYFPLWKESRFAENFGFYFQLDNGKALPFDHLENKVLNSTSSRFEVRYRSYLPIDGDYVELKAREKSSIYYKNNQPWLECFEG</sequence>
<gene>
    <name evidence="1" type="ORF">F542_5570</name>
</gene>
<evidence type="ECO:0000313" key="2">
    <source>
        <dbReference type="Proteomes" id="UP000019091"/>
    </source>
</evidence>
<organism evidence="1 2">
    <name type="scientific">Bibersteinia trehalosi USDA-ARS-USMARC-188</name>
    <dbReference type="NCBI Taxonomy" id="1263829"/>
    <lineage>
        <taxon>Bacteria</taxon>
        <taxon>Pseudomonadati</taxon>
        <taxon>Pseudomonadota</taxon>
        <taxon>Gammaproteobacteria</taxon>
        <taxon>Pasteurellales</taxon>
        <taxon>Pasteurellaceae</taxon>
        <taxon>Bibersteinia</taxon>
    </lineage>
</organism>
<protein>
    <submittedName>
        <fullName evidence="1">Uncharacterized protein</fullName>
    </submittedName>
</protein>
<dbReference type="KEGG" id="btre:F542_5570"/>
<name>A0A4V7I8D5_BIBTR</name>
<dbReference type="AlphaFoldDB" id="A0A4V7I8D5"/>
<dbReference type="EMBL" id="CP006954">
    <property type="protein sequence ID" value="AHG81275.1"/>
    <property type="molecule type" value="Genomic_DNA"/>
</dbReference>